<evidence type="ECO:0000313" key="5">
    <source>
        <dbReference type="EMBL" id="GBF88414.1"/>
    </source>
</evidence>
<organism evidence="5 6">
    <name type="scientific">Raphidocelis subcapitata</name>
    <dbReference type="NCBI Taxonomy" id="307507"/>
    <lineage>
        <taxon>Eukaryota</taxon>
        <taxon>Viridiplantae</taxon>
        <taxon>Chlorophyta</taxon>
        <taxon>core chlorophytes</taxon>
        <taxon>Chlorophyceae</taxon>
        <taxon>CS clade</taxon>
        <taxon>Sphaeropleales</taxon>
        <taxon>Selenastraceae</taxon>
        <taxon>Raphidocelis</taxon>
    </lineage>
</organism>
<evidence type="ECO:0000259" key="4">
    <source>
        <dbReference type="PROSITE" id="PS50174"/>
    </source>
</evidence>
<feature type="compositionally biased region" description="Basic and acidic residues" evidence="3">
    <location>
        <begin position="331"/>
        <end position="358"/>
    </location>
</feature>
<feature type="region of interest" description="Disordered" evidence="3">
    <location>
        <begin position="75"/>
        <end position="187"/>
    </location>
</feature>
<feature type="compositionally biased region" description="Basic and acidic residues" evidence="3">
    <location>
        <begin position="413"/>
        <end position="436"/>
    </location>
</feature>
<dbReference type="Pfam" id="PF25088">
    <property type="entry name" value="GPKOW_C"/>
    <property type="match status" value="1"/>
</dbReference>
<feature type="compositionally biased region" description="Basic and acidic residues" evidence="3">
    <location>
        <begin position="103"/>
        <end position="115"/>
    </location>
</feature>
<dbReference type="GO" id="GO:0000398">
    <property type="term" value="P:mRNA splicing, via spliceosome"/>
    <property type="evidence" value="ECO:0007669"/>
    <property type="project" value="InterPro"/>
</dbReference>
<feature type="compositionally biased region" description="Low complexity" evidence="3">
    <location>
        <begin position="83"/>
        <end position="95"/>
    </location>
</feature>
<accession>A0A2V0NLU3</accession>
<dbReference type="FunCoup" id="A0A2V0NLU3">
    <property type="interactions" value="1864"/>
</dbReference>
<proteinExistence type="predicted"/>
<dbReference type="InterPro" id="IPR000467">
    <property type="entry name" value="G_patch_dom"/>
</dbReference>
<dbReference type="GO" id="GO:0005681">
    <property type="term" value="C:spliceosomal complex"/>
    <property type="evidence" value="ECO:0007669"/>
    <property type="project" value="TreeGrafter"/>
</dbReference>
<dbReference type="OrthoDB" id="5577072at2759"/>
<feature type="compositionally biased region" description="Basic and acidic residues" evidence="3">
    <location>
        <begin position="388"/>
        <end position="406"/>
    </location>
</feature>
<name>A0A2V0NLU3_9CHLO</name>
<gene>
    <name evidence="5" type="ORF">Rsub_01126</name>
</gene>
<dbReference type="PANTHER" id="PTHR15818">
    <property type="entry name" value="G PATCH AND KOW-CONTAINING"/>
    <property type="match status" value="1"/>
</dbReference>
<protein>
    <recommendedName>
        <fullName evidence="4">G-patch domain-containing protein</fullName>
    </recommendedName>
</protein>
<dbReference type="InParanoid" id="A0A2V0NLU3"/>
<feature type="compositionally biased region" description="Low complexity" evidence="3">
    <location>
        <begin position="167"/>
        <end position="180"/>
    </location>
</feature>
<dbReference type="Pfam" id="PF12656">
    <property type="entry name" value="G-patch_2"/>
    <property type="match status" value="1"/>
</dbReference>
<evidence type="ECO:0000256" key="2">
    <source>
        <dbReference type="ARBA" id="ARBA00023242"/>
    </source>
</evidence>
<feature type="region of interest" description="Disordered" evidence="3">
    <location>
        <begin position="248"/>
        <end position="317"/>
    </location>
</feature>
<dbReference type="AlphaFoldDB" id="A0A2V0NLU3"/>
<reference evidence="5 6" key="1">
    <citation type="journal article" date="2018" name="Sci. Rep.">
        <title>Raphidocelis subcapitata (=Pseudokirchneriella subcapitata) provides an insight into genome evolution and environmental adaptations in the Sphaeropleales.</title>
        <authorList>
            <person name="Suzuki S."/>
            <person name="Yamaguchi H."/>
            <person name="Nakajima N."/>
            <person name="Kawachi M."/>
        </authorList>
    </citation>
    <scope>NUCLEOTIDE SEQUENCE [LARGE SCALE GENOMIC DNA]</scope>
    <source>
        <strain evidence="5 6">NIES-35</strain>
    </source>
</reference>
<dbReference type="EMBL" id="BDRX01000005">
    <property type="protein sequence ID" value="GBF88414.1"/>
    <property type="molecule type" value="Genomic_DNA"/>
</dbReference>
<evidence type="ECO:0000313" key="6">
    <source>
        <dbReference type="Proteomes" id="UP000247498"/>
    </source>
</evidence>
<comment type="subcellular location">
    <subcellularLocation>
        <location evidence="1">Nucleus</location>
    </subcellularLocation>
</comment>
<keyword evidence="2" id="KW-0539">Nucleus</keyword>
<feature type="compositionally biased region" description="Low complexity" evidence="3">
    <location>
        <begin position="475"/>
        <end position="488"/>
    </location>
</feature>
<sequence length="620" mass="65464">MSDEPPKPGGGLGFSLAAAPKKRGKVQVQVAEQREERQLITGIEGTRIKGAAPEGPAAGPRVIAAVANTYRAGVGRGGGAAGRGSFVPSFVPPSSEDALASTNEERFVTAPKDDGAQAAAKKYGLQRMGAAADEQQGQGQEQEQGQGQGDEQQQEQERQRDGGRGRNGAAAAPAAALPARGRGGDRDALMADLEELPEEMAPEDYEVTPVDEFAKALLRGMGWRDGEGVGRSKAAVEVKQIVPRPERLGLGADPAALPEHLKKPRVVRMGDKPKQDLVAPLGPDGRRRHRVGLDEALVPREETLPGPRPGKEMRIAGGRHAGLGCVVRELLPKQEGRSDRALVRLHPSNEEVEVRCSDLGELGDAAASSGKGGAGRGGPAEVGTRSGDGGRGERERERDRDRDGSGSKRPRHGERDDGDRDGSGKRRRGESRERDGGGGGGSGGGRDERRPGHHHRHHHHSSKHDRHRRDGGGSSSSSSETSSSDGEPAAPPPPRRPTWLFPSIRVRILDKRLRGGALYLKKGVVVDVHPGGLADVALQEPRAVVQLPEGQLETVLPKEAGRPVQVVAGPWRGRRGRLLQARAGGGVAAVQLAGGAMEVVRLALDDVAEFTGALEEEEDA</sequence>
<dbReference type="STRING" id="307507.A0A2V0NLU3"/>
<dbReference type="Gene3D" id="2.30.30.140">
    <property type="match status" value="1"/>
</dbReference>
<feature type="compositionally biased region" description="Basic and acidic residues" evidence="3">
    <location>
        <begin position="291"/>
        <end position="314"/>
    </location>
</feature>
<feature type="compositionally biased region" description="Basic residues" evidence="3">
    <location>
        <begin position="451"/>
        <end position="469"/>
    </location>
</feature>
<evidence type="ECO:0000256" key="1">
    <source>
        <dbReference type="ARBA" id="ARBA00004123"/>
    </source>
</evidence>
<feature type="compositionally biased region" description="Basic and acidic residues" evidence="3">
    <location>
        <begin position="155"/>
        <end position="164"/>
    </location>
</feature>
<dbReference type="InterPro" id="IPR026822">
    <property type="entry name" value="Spp2/MOS2_G-patch"/>
</dbReference>
<dbReference type="GO" id="GO:0003676">
    <property type="term" value="F:nucleic acid binding"/>
    <property type="evidence" value="ECO:0007669"/>
    <property type="project" value="InterPro"/>
</dbReference>
<dbReference type="PROSITE" id="PS50174">
    <property type="entry name" value="G_PATCH"/>
    <property type="match status" value="1"/>
</dbReference>
<dbReference type="InterPro" id="IPR045166">
    <property type="entry name" value="Spp2-like"/>
</dbReference>
<feature type="region of interest" description="Disordered" evidence="3">
    <location>
        <begin position="331"/>
        <end position="499"/>
    </location>
</feature>
<dbReference type="Proteomes" id="UP000247498">
    <property type="component" value="Unassembled WGS sequence"/>
</dbReference>
<feature type="compositionally biased region" description="Gly residues" evidence="3">
    <location>
        <begin position="370"/>
        <end position="380"/>
    </location>
</feature>
<evidence type="ECO:0000256" key="3">
    <source>
        <dbReference type="SAM" id="MobiDB-lite"/>
    </source>
</evidence>
<dbReference type="PANTHER" id="PTHR15818:SF2">
    <property type="entry name" value="G-PATCH DOMAIN AND KOW MOTIFS-CONTAINING PROTEIN"/>
    <property type="match status" value="1"/>
</dbReference>
<feature type="domain" description="G-patch" evidence="4">
    <location>
        <begin position="210"/>
        <end position="232"/>
    </location>
</feature>
<feature type="compositionally biased region" description="Low complexity" evidence="3">
    <location>
        <begin position="129"/>
        <end position="151"/>
    </location>
</feature>
<keyword evidence="6" id="KW-1185">Reference proteome</keyword>
<comment type="caution">
    <text evidence="5">The sequence shown here is derived from an EMBL/GenBank/DDBJ whole genome shotgun (WGS) entry which is preliminary data.</text>
</comment>